<protein>
    <recommendedName>
        <fullName evidence="4">DUF11 domain-containing protein</fullName>
    </recommendedName>
</protein>
<dbReference type="RefSeq" id="WP_135553139.1">
    <property type="nucleotide sequence ID" value="NZ_SPQQ01000031.1"/>
</dbReference>
<comment type="caution">
    <text evidence="2">The sequence shown here is derived from an EMBL/GenBank/DDBJ whole genome shotgun (WGS) entry which is preliminary data.</text>
</comment>
<feature type="transmembrane region" description="Helical" evidence="1">
    <location>
        <begin position="6"/>
        <end position="24"/>
    </location>
</feature>
<proteinExistence type="predicted"/>
<gene>
    <name evidence="2" type="ORF">E4K67_29045</name>
</gene>
<evidence type="ECO:0000256" key="1">
    <source>
        <dbReference type="SAM" id="Phobius"/>
    </source>
</evidence>
<accession>A0A4Z0QXQ0</accession>
<keyword evidence="1" id="KW-0812">Transmembrane</keyword>
<name>A0A4Z0QXQ0_9FIRM</name>
<dbReference type="AlphaFoldDB" id="A0A4Z0QXQ0"/>
<dbReference type="Proteomes" id="UP000298460">
    <property type="component" value="Unassembled WGS sequence"/>
</dbReference>
<evidence type="ECO:0000313" key="2">
    <source>
        <dbReference type="EMBL" id="TGE34743.1"/>
    </source>
</evidence>
<keyword evidence="1" id="KW-1133">Transmembrane helix</keyword>
<sequence>MKTKQLSIILGLLLVMGICVYNYYHISTRSNEPFLIDFSKAIIEDTAPELLNTKQDYYFSLVNGSDKPIKLNNIELGDYSGIKVGELTFEDKPLNGLDVPSNKVYEKDGWHTEQGLDIHYTVTILKEKIINPKTATITYTTSGVVHKQIVKIVGI</sequence>
<dbReference type="EMBL" id="SPQQ01000031">
    <property type="protein sequence ID" value="TGE34743.1"/>
    <property type="molecule type" value="Genomic_DNA"/>
</dbReference>
<evidence type="ECO:0008006" key="4">
    <source>
        <dbReference type="Google" id="ProtNLM"/>
    </source>
</evidence>
<keyword evidence="1" id="KW-0472">Membrane</keyword>
<evidence type="ECO:0000313" key="3">
    <source>
        <dbReference type="Proteomes" id="UP000298460"/>
    </source>
</evidence>
<dbReference type="OrthoDB" id="2624424at2"/>
<keyword evidence="3" id="KW-1185">Reference proteome</keyword>
<organism evidence="2 3">
    <name type="scientific">Desulfosporosinus fructosivorans</name>
    <dbReference type="NCBI Taxonomy" id="2018669"/>
    <lineage>
        <taxon>Bacteria</taxon>
        <taxon>Bacillati</taxon>
        <taxon>Bacillota</taxon>
        <taxon>Clostridia</taxon>
        <taxon>Eubacteriales</taxon>
        <taxon>Desulfitobacteriaceae</taxon>
        <taxon>Desulfosporosinus</taxon>
    </lineage>
</organism>
<reference evidence="2 3" key="1">
    <citation type="submission" date="2019-03" db="EMBL/GenBank/DDBJ databases">
        <title>Draft Genome Sequence of Desulfosporosinus fructosivorans Strain 63.6F, Isolated from Marine Sediment in the Baltic Sea.</title>
        <authorList>
            <person name="Hausmann B."/>
            <person name="Vandieken V."/>
            <person name="Pjevac P."/>
            <person name="Schreck K."/>
            <person name="Herbold C.W."/>
            <person name="Loy A."/>
        </authorList>
    </citation>
    <scope>NUCLEOTIDE SEQUENCE [LARGE SCALE GENOMIC DNA]</scope>
    <source>
        <strain evidence="2 3">63.6F</strain>
    </source>
</reference>